<keyword evidence="17" id="KW-0175">Coiled coil</keyword>
<evidence type="ECO:0000256" key="6">
    <source>
        <dbReference type="ARBA" id="ARBA00022781"/>
    </source>
</evidence>
<dbReference type="Proteomes" id="UP000534783">
    <property type="component" value="Unassembled WGS sequence"/>
</dbReference>
<comment type="subunit">
    <text evidence="15">F-type ATPases have 2 components, F(1) - the catalytic core - and F(0) - the membrane proton channel. F(1) has five subunits: alpha(3), beta(3), gamma(1), delta(1), epsilon(1). F(0) has three main subunits: a(1), b(2) and c(10-14). The alpha and beta chains form an alternating ring which encloses part of the gamma chain. F(1) is attached to F(0) by a central stalk formed by the gamma and epsilon chains, while a peripheral stalk is formed by the delta and b chains.</text>
</comment>
<dbReference type="PANTHER" id="PTHR33445:SF1">
    <property type="entry name" value="ATP SYNTHASE SUBUNIT B"/>
    <property type="match status" value="1"/>
</dbReference>
<evidence type="ECO:0000256" key="7">
    <source>
        <dbReference type="ARBA" id="ARBA00022989"/>
    </source>
</evidence>
<comment type="subunit">
    <text evidence="13">F-type ATPases have 2 components, F(1) - the catalytic core - and F(0) - the membrane proton channel. F(1) has five subunits: alpha(3), beta(3), gamma(1), delta(1), epsilon(1). F(0) has four main subunits: a(1), b(2) and c(10-14). The alpha and beta chains form an alternating ring which encloses part of the gamma chain. F(1) is attached to F(0) by a central stalk formed by the gamma and epsilon chains, while a peripheral stalk is formed by the delta and b chains.</text>
</comment>
<evidence type="ECO:0000256" key="13">
    <source>
        <dbReference type="ARBA" id="ARBA00026054"/>
    </source>
</evidence>
<keyword evidence="4 15" id="KW-0138">CF(0)</keyword>
<evidence type="ECO:0000256" key="14">
    <source>
        <dbReference type="ARBA" id="ARBA00037847"/>
    </source>
</evidence>
<evidence type="ECO:0000313" key="19">
    <source>
        <dbReference type="Proteomes" id="UP000534783"/>
    </source>
</evidence>
<dbReference type="InterPro" id="IPR002146">
    <property type="entry name" value="ATP_synth_b/b'su_bac/chlpt"/>
</dbReference>
<evidence type="ECO:0000256" key="11">
    <source>
        <dbReference type="ARBA" id="ARBA00025198"/>
    </source>
</evidence>
<feature type="coiled-coil region" evidence="17">
    <location>
        <begin position="57"/>
        <end position="132"/>
    </location>
</feature>
<keyword evidence="5 15" id="KW-0812">Transmembrane</keyword>
<protein>
    <recommendedName>
        <fullName evidence="15">ATP synthase subunit b</fullName>
    </recommendedName>
    <alternativeName>
        <fullName evidence="15">ATP synthase F(0) sector subunit b</fullName>
    </alternativeName>
    <alternativeName>
        <fullName evidence="15">ATPase subunit I</fullName>
    </alternativeName>
    <alternativeName>
        <fullName evidence="15">F-type ATPase subunit b</fullName>
        <shortName evidence="15">F-ATPase subunit b</shortName>
    </alternativeName>
</protein>
<dbReference type="AlphaFoldDB" id="A0A7X6ICE1"/>
<evidence type="ECO:0000256" key="3">
    <source>
        <dbReference type="ARBA" id="ARBA00022475"/>
    </source>
</evidence>
<comment type="subcellular location">
    <subcellularLocation>
        <location evidence="15">Cell membrane</location>
        <topology evidence="15">Single-pass membrane protein</topology>
    </subcellularLocation>
    <subcellularLocation>
        <location evidence="14">Endomembrane system</location>
        <topology evidence="14">Single-pass membrane protein</topology>
    </subcellularLocation>
</comment>
<comment type="caution">
    <text evidence="18">The sequence shown here is derived from an EMBL/GenBank/DDBJ whole genome shotgun (WGS) entry which is preliminary data.</text>
</comment>
<evidence type="ECO:0000256" key="5">
    <source>
        <dbReference type="ARBA" id="ARBA00022692"/>
    </source>
</evidence>
<dbReference type="Pfam" id="PF00430">
    <property type="entry name" value="ATP-synt_B"/>
    <property type="match status" value="1"/>
</dbReference>
<dbReference type="InterPro" id="IPR005864">
    <property type="entry name" value="ATP_synth_F0_bsu_bac"/>
</dbReference>
<evidence type="ECO:0000313" key="18">
    <source>
        <dbReference type="EMBL" id="NKE72761.1"/>
    </source>
</evidence>
<keyword evidence="10 15" id="KW-0066">ATP synthesis</keyword>
<dbReference type="GO" id="GO:0046961">
    <property type="term" value="F:proton-transporting ATPase activity, rotational mechanism"/>
    <property type="evidence" value="ECO:0007669"/>
    <property type="project" value="TreeGrafter"/>
</dbReference>
<evidence type="ECO:0000256" key="17">
    <source>
        <dbReference type="SAM" id="Coils"/>
    </source>
</evidence>
<keyword evidence="9 15" id="KW-0472">Membrane</keyword>
<keyword evidence="3 15" id="KW-1003">Cell membrane</keyword>
<keyword evidence="19" id="KW-1185">Reference proteome</keyword>
<evidence type="ECO:0000256" key="16">
    <source>
        <dbReference type="RuleBase" id="RU003848"/>
    </source>
</evidence>
<evidence type="ECO:0000256" key="9">
    <source>
        <dbReference type="ARBA" id="ARBA00023136"/>
    </source>
</evidence>
<keyword evidence="2 15" id="KW-0813">Transport</keyword>
<comment type="function">
    <text evidence="11 15">F(1)F(0) ATP synthase produces ATP from ADP in the presence of a proton or sodium gradient. F-type ATPases consist of two structural domains, F(1) containing the extramembraneous catalytic core and F(0) containing the membrane proton channel, linked together by a central stalk and a peripheral stalk. During catalysis, ATP synthesis in the catalytic domain of F(1) is coupled via a rotary mechanism of the central stalk subunits to proton translocation.</text>
</comment>
<dbReference type="GO" id="GO:0005886">
    <property type="term" value="C:plasma membrane"/>
    <property type="evidence" value="ECO:0007669"/>
    <property type="project" value="UniProtKB-SubCell"/>
</dbReference>
<evidence type="ECO:0000256" key="4">
    <source>
        <dbReference type="ARBA" id="ARBA00022547"/>
    </source>
</evidence>
<name>A0A7X6ICE1_9BACT</name>
<dbReference type="CDD" id="cd06503">
    <property type="entry name" value="ATP-synt_Fo_b"/>
    <property type="match status" value="1"/>
</dbReference>
<comment type="similarity">
    <text evidence="1 15 16">Belongs to the ATPase B chain family.</text>
</comment>
<dbReference type="GO" id="GO:0046933">
    <property type="term" value="F:proton-transporting ATP synthase activity, rotational mechanism"/>
    <property type="evidence" value="ECO:0007669"/>
    <property type="project" value="UniProtKB-UniRule"/>
</dbReference>
<keyword evidence="8 15" id="KW-0406">Ion transport</keyword>
<dbReference type="PANTHER" id="PTHR33445">
    <property type="entry name" value="ATP SYNTHASE SUBUNIT B', CHLOROPLASTIC"/>
    <property type="match status" value="1"/>
</dbReference>
<gene>
    <name evidence="15 18" type="primary">atpF</name>
    <name evidence="18" type="ORF">MNODULE_18580</name>
</gene>
<sequence length="166" mass="19071">MRGNEVGIDIQQVLTQIVGFLLLLWLLRKFAWGPLLGVLDERRTRIASELEEIRKGKESLAQMKTEYDTKLSEIENQARLRIQEAVVEGQRMAREIAEGAREEAHQILEKAKEDIQREMAKAKAQLRDEIATIAVSAAGKIVRQEMNKQKDKELVLQYIDELKGFK</sequence>
<keyword evidence="6 15" id="KW-0375">Hydrogen ion transport</keyword>
<keyword evidence="7 15" id="KW-1133">Transmembrane helix</keyword>
<accession>A0A7X6ICE1</accession>
<organism evidence="18 19">
    <name type="scientific">Candidatus Manganitrophus noduliformans</name>
    <dbReference type="NCBI Taxonomy" id="2606439"/>
    <lineage>
        <taxon>Bacteria</taxon>
        <taxon>Pseudomonadati</taxon>
        <taxon>Nitrospirota</taxon>
        <taxon>Nitrospiria</taxon>
        <taxon>Candidatus Troglogloeales</taxon>
        <taxon>Candidatus Manganitrophaceae</taxon>
        <taxon>Candidatus Manganitrophus</taxon>
    </lineage>
</organism>
<evidence type="ECO:0000256" key="8">
    <source>
        <dbReference type="ARBA" id="ARBA00023065"/>
    </source>
</evidence>
<evidence type="ECO:0000256" key="10">
    <source>
        <dbReference type="ARBA" id="ARBA00023310"/>
    </source>
</evidence>
<dbReference type="GO" id="GO:0012505">
    <property type="term" value="C:endomembrane system"/>
    <property type="evidence" value="ECO:0007669"/>
    <property type="project" value="UniProtKB-SubCell"/>
</dbReference>
<dbReference type="HAMAP" id="MF_01398">
    <property type="entry name" value="ATP_synth_b_bprime"/>
    <property type="match status" value="1"/>
</dbReference>
<evidence type="ECO:0000256" key="12">
    <source>
        <dbReference type="ARBA" id="ARBA00025614"/>
    </source>
</evidence>
<evidence type="ECO:0000256" key="2">
    <source>
        <dbReference type="ARBA" id="ARBA00022448"/>
    </source>
</evidence>
<evidence type="ECO:0000256" key="15">
    <source>
        <dbReference type="HAMAP-Rule" id="MF_01398"/>
    </source>
</evidence>
<proteinExistence type="inferred from homology"/>
<dbReference type="NCBIfam" id="TIGR01144">
    <property type="entry name" value="ATP_synt_b"/>
    <property type="match status" value="1"/>
</dbReference>
<reference evidence="18 19" key="1">
    <citation type="journal article" date="2020" name="Nature">
        <title>Bacterial chemolithoautotrophy via manganese oxidation.</title>
        <authorList>
            <person name="Yu H."/>
            <person name="Leadbetter J.R."/>
        </authorList>
    </citation>
    <scope>NUCLEOTIDE SEQUENCE [LARGE SCALE GENOMIC DNA]</scope>
    <source>
        <strain evidence="18 19">Mn-1</strain>
    </source>
</reference>
<evidence type="ECO:0000256" key="1">
    <source>
        <dbReference type="ARBA" id="ARBA00005513"/>
    </source>
</evidence>
<dbReference type="GO" id="GO:0045259">
    <property type="term" value="C:proton-transporting ATP synthase complex"/>
    <property type="evidence" value="ECO:0007669"/>
    <property type="project" value="UniProtKB-KW"/>
</dbReference>
<dbReference type="InterPro" id="IPR050059">
    <property type="entry name" value="ATP_synthase_B_chain"/>
</dbReference>
<dbReference type="EMBL" id="VTOW01000004">
    <property type="protein sequence ID" value="NKE72761.1"/>
    <property type="molecule type" value="Genomic_DNA"/>
</dbReference>
<comment type="function">
    <text evidence="12">Component of the F(0) channel, it forms part of the peripheral stalk, linking F(1) to F(0). The b'-subunit is a diverged and duplicated form of b found in plants and photosynthetic bacteria.</text>
</comment>